<keyword evidence="2" id="KW-1185">Reference proteome</keyword>
<name>A0A6B8M9U9_9HYPH</name>
<dbReference type="InterPro" id="IPR009394">
    <property type="entry name" value="MmcB-like"/>
</dbReference>
<gene>
    <name evidence="1" type="ORF">F7D14_19510</name>
</gene>
<dbReference type="PIRSF" id="PIRSF031796">
    <property type="entry name" value="UPC031796"/>
    <property type="match status" value="1"/>
</dbReference>
<proteinExistence type="predicted"/>
<protein>
    <submittedName>
        <fullName evidence="1">MmcB family DNA repair protein</fullName>
    </submittedName>
</protein>
<sequence>MTAVPEVCGRPEATRHVTRGARRYLRACGFAVIGELPLPNGRRADLVALAPDGGLRIVEVKSSQEDFRADQKWTWYRDYCDRFYFAIPVDLDAGPFPEDAGLIVADAHGAMVAREAPALRLPPASRKAMLVRFGALAAERYCALAFGDERLEG</sequence>
<evidence type="ECO:0000313" key="2">
    <source>
        <dbReference type="Proteomes" id="UP000422569"/>
    </source>
</evidence>
<evidence type="ECO:0000313" key="1">
    <source>
        <dbReference type="EMBL" id="QGM99456.1"/>
    </source>
</evidence>
<dbReference type="AlphaFoldDB" id="A0A6B8M9U9"/>
<organism evidence="1 2">
    <name type="scientific">Methylocystis parvus</name>
    <dbReference type="NCBI Taxonomy" id="134"/>
    <lineage>
        <taxon>Bacteria</taxon>
        <taxon>Pseudomonadati</taxon>
        <taxon>Pseudomonadota</taxon>
        <taxon>Alphaproteobacteria</taxon>
        <taxon>Hyphomicrobiales</taxon>
        <taxon>Methylocystaceae</taxon>
        <taxon>Methylocystis</taxon>
    </lineage>
</organism>
<dbReference type="EMBL" id="CP044331">
    <property type="protein sequence ID" value="QGM99456.1"/>
    <property type="molecule type" value="Genomic_DNA"/>
</dbReference>
<dbReference type="RefSeq" id="WP_016918414.1">
    <property type="nucleotide sequence ID" value="NZ_CP044331.1"/>
</dbReference>
<dbReference type="KEGG" id="mpar:F7D14_19510"/>
<reference evidence="1 2" key="1">
    <citation type="submission" date="2019-09" db="EMBL/GenBank/DDBJ databases">
        <title>Isolation and complete genome sequencing of Methylocystis species.</title>
        <authorList>
            <person name="Rumah B.L."/>
            <person name="Stead C.E."/>
            <person name="Stevens B.C."/>
            <person name="Minton N.P."/>
            <person name="Grosse-Honebrink A."/>
            <person name="Zhang Y."/>
        </authorList>
    </citation>
    <scope>NUCLEOTIDE SEQUENCE [LARGE SCALE GENOMIC DNA]</scope>
    <source>
        <strain evidence="1 2">BRCS2</strain>
    </source>
</reference>
<accession>A0A6B8M9U9</accession>
<dbReference type="Pfam" id="PF06319">
    <property type="entry name" value="MmcB-like"/>
    <property type="match status" value="1"/>
</dbReference>
<dbReference type="Proteomes" id="UP000422569">
    <property type="component" value="Chromosome"/>
</dbReference>